<dbReference type="InterPro" id="IPR043502">
    <property type="entry name" value="DNA/RNA_pol_sf"/>
</dbReference>
<accession>A0ABX2Q8G4</accession>
<name>A0ABX2Q8G4_9HYPH</name>
<dbReference type="CDD" id="cd03468">
    <property type="entry name" value="PolY_like"/>
    <property type="match status" value="1"/>
</dbReference>
<evidence type="ECO:0000256" key="2">
    <source>
        <dbReference type="ARBA" id="ARBA00022763"/>
    </source>
</evidence>
<keyword evidence="2" id="KW-0227">DNA damage</keyword>
<gene>
    <name evidence="4" type="ORF">HV823_01930</name>
</gene>
<feature type="domain" description="UmuC" evidence="3">
    <location>
        <begin position="62"/>
        <end position="186"/>
    </location>
</feature>
<comment type="caution">
    <text evidence="4">The sequence shown here is derived from an EMBL/GenBank/DDBJ whole genome shotgun (WGS) entry which is preliminary data.</text>
</comment>
<proteinExistence type="inferred from homology"/>
<dbReference type="InterPro" id="IPR050356">
    <property type="entry name" value="SulA_CellDiv_inhibitor"/>
</dbReference>
<protein>
    <submittedName>
        <fullName evidence="4">DNA polymerase Y family protein</fullName>
    </submittedName>
</protein>
<dbReference type="Proteomes" id="UP000659172">
    <property type="component" value="Unassembled WGS sequence"/>
</dbReference>
<reference evidence="4 5" key="1">
    <citation type="submission" date="2020-06" db="EMBL/GenBank/DDBJ databases">
        <title>Rhizobium sp.nov. isolated from the tomato plant.</title>
        <authorList>
            <person name="Thin K.K."/>
            <person name="Zhang X."/>
            <person name="He S."/>
        </authorList>
    </citation>
    <scope>NUCLEOTIDE SEQUENCE [LARGE SCALE GENOMIC DNA]</scope>
    <source>
        <strain evidence="4 5">DBTS2</strain>
    </source>
</reference>
<evidence type="ECO:0000313" key="4">
    <source>
        <dbReference type="EMBL" id="NVP54005.1"/>
    </source>
</evidence>
<dbReference type="Gene3D" id="3.40.1170.60">
    <property type="match status" value="1"/>
</dbReference>
<dbReference type="Gene3D" id="3.30.70.270">
    <property type="match status" value="1"/>
</dbReference>
<dbReference type="InterPro" id="IPR043128">
    <property type="entry name" value="Rev_trsase/Diguanyl_cyclase"/>
</dbReference>
<dbReference type="PANTHER" id="PTHR35369:SF2">
    <property type="entry name" value="BLR3025 PROTEIN"/>
    <property type="match status" value="1"/>
</dbReference>
<dbReference type="PANTHER" id="PTHR35369">
    <property type="entry name" value="BLR3025 PROTEIN-RELATED"/>
    <property type="match status" value="1"/>
</dbReference>
<organism evidence="4 5">
    <name type="scientific">Mycoplana rhizolycopersici</name>
    <dbReference type="NCBI Taxonomy" id="2746702"/>
    <lineage>
        <taxon>Bacteria</taxon>
        <taxon>Pseudomonadati</taxon>
        <taxon>Pseudomonadota</taxon>
        <taxon>Alphaproteobacteria</taxon>
        <taxon>Hyphomicrobiales</taxon>
        <taxon>Rhizobiaceae</taxon>
        <taxon>Mycoplana</taxon>
    </lineage>
</organism>
<sequence>MTAAFAAQKPAPNPILNHTLPLSSHSGSQRILCLWFPYLPADRVARARWGRSWLSKGRPDHPPVVFASRSENAMRISRLDREAERIGLRKGHGVTEARAICPSLDILPAEPAADRALLEALADWCDRYTPLVALDGDDGLYLDITGCAHLHGGERALLDGLLSSLFALGVEARGAISSSPGLSWAVSHFGEGGVIDADVAEAALAPLPTPALRLPKDTAEMLGRVGLKAIGDLLPLPRAPLARRFGPLLLLRLDQALGLEDEPISPRLPVPVLSAERRLFDPVSSADDILALSAHLAGSLKEGLERRGEGGRLFALLLFRVDGRVFRIHAATSAPQRDPDRITLLFRERLAAVHDGLDAGYGFEIVRLCVLTAEPFETVQEGFADGTGDSCSLSAFAERIVARFGPDSLLAVTLAESHLPERAARLAPILDRLESERAVGRNGAAAVTATACMDRPLRLFTPPEPVETMAGVPEDAPKSFRWRRSLYRIARTEGPERIAAEWWIDGENQPSRDYFRVEDEAGRRFWLFREGIYGEQPHLPRWFIHGILA</sequence>
<dbReference type="SUPFAM" id="SSF56672">
    <property type="entry name" value="DNA/RNA polymerases"/>
    <property type="match status" value="1"/>
</dbReference>
<comment type="similarity">
    <text evidence="1">Belongs to the DNA polymerase type-Y family.</text>
</comment>
<dbReference type="InterPro" id="IPR001126">
    <property type="entry name" value="UmuC"/>
</dbReference>
<evidence type="ECO:0000313" key="5">
    <source>
        <dbReference type="Proteomes" id="UP000659172"/>
    </source>
</evidence>
<dbReference type="EMBL" id="JABXYK010000001">
    <property type="protein sequence ID" value="NVP54005.1"/>
    <property type="molecule type" value="Genomic_DNA"/>
</dbReference>
<keyword evidence="5" id="KW-1185">Reference proteome</keyword>
<evidence type="ECO:0000259" key="3">
    <source>
        <dbReference type="Pfam" id="PF00817"/>
    </source>
</evidence>
<evidence type="ECO:0000256" key="1">
    <source>
        <dbReference type="ARBA" id="ARBA00010945"/>
    </source>
</evidence>
<dbReference type="Pfam" id="PF00817">
    <property type="entry name" value="IMS"/>
    <property type="match status" value="1"/>
</dbReference>